<evidence type="ECO:0000256" key="2">
    <source>
        <dbReference type="ARBA" id="ARBA00022801"/>
    </source>
</evidence>
<sequence length="252" mass="28821">MKNKQNYLIVLSFLVTFAVLAFRFGDEKKIRVYLVGDSTMSIKPSSKYPETGWGMPFTYFFDQSVVVENRAQNGRSTRSFINEGRWKAVKDSLRRGDYVLIQFGHNDEVKTKPTYTTEAEFKANLLQYVNETLEAHSTPILLTPVARRSFDTTGKVQETHERYSQIVRDVARKKGIALIDLDKKSMALLQQFGVENSKLLFNKLEPGQNPNYPAGIDDNTHFNELGARRIAELVLQEIRRLEPELAGKIVKP</sequence>
<accession>A0A1W2EGB9</accession>
<dbReference type="STRING" id="151894.SAMN04488524_4800"/>
<dbReference type="AlphaFoldDB" id="A0A1W2EGB9"/>
<dbReference type="PANTHER" id="PTHR43695:SF1">
    <property type="entry name" value="RHAMNOGALACTURONAN ACETYLESTERASE"/>
    <property type="match status" value="1"/>
</dbReference>
<dbReference type="InterPro" id="IPR037459">
    <property type="entry name" value="RhgT-like"/>
</dbReference>
<dbReference type="CDD" id="cd01821">
    <property type="entry name" value="Rhamnogalacturan_acetylesterase_like"/>
    <property type="match status" value="1"/>
</dbReference>
<dbReference type="SUPFAM" id="SSF52266">
    <property type="entry name" value="SGNH hydrolase"/>
    <property type="match status" value="1"/>
</dbReference>
<dbReference type="GO" id="GO:0016788">
    <property type="term" value="F:hydrolase activity, acting on ester bonds"/>
    <property type="evidence" value="ECO:0007669"/>
    <property type="project" value="UniProtKB-ARBA"/>
</dbReference>
<dbReference type="InterPro" id="IPR036514">
    <property type="entry name" value="SGNH_hydro_sf"/>
</dbReference>
<keyword evidence="5" id="KW-1185">Reference proteome</keyword>
<dbReference type="Proteomes" id="UP000192756">
    <property type="component" value="Unassembled WGS sequence"/>
</dbReference>
<proteinExistence type="inferred from homology"/>
<dbReference type="RefSeq" id="WP_084241576.1">
    <property type="nucleotide sequence ID" value="NZ_FWXT01000006.1"/>
</dbReference>
<dbReference type="PANTHER" id="PTHR43695">
    <property type="entry name" value="PUTATIVE (AFU_ORTHOLOGUE AFUA_2G17250)-RELATED"/>
    <property type="match status" value="1"/>
</dbReference>
<feature type="domain" description="SGNH hydrolase-type esterase" evidence="3">
    <location>
        <begin position="35"/>
        <end position="229"/>
    </location>
</feature>
<keyword evidence="2" id="KW-0378">Hydrolase</keyword>
<organism evidence="4 5">
    <name type="scientific">Pedobacter africanus</name>
    <dbReference type="NCBI Taxonomy" id="151894"/>
    <lineage>
        <taxon>Bacteria</taxon>
        <taxon>Pseudomonadati</taxon>
        <taxon>Bacteroidota</taxon>
        <taxon>Sphingobacteriia</taxon>
        <taxon>Sphingobacteriales</taxon>
        <taxon>Sphingobacteriaceae</taxon>
        <taxon>Pedobacter</taxon>
    </lineage>
</organism>
<dbReference type="InterPro" id="IPR013830">
    <property type="entry name" value="SGNH_hydro"/>
</dbReference>
<reference evidence="5" key="1">
    <citation type="submission" date="2017-04" db="EMBL/GenBank/DDBJ databases">
        <authorList>
            <person name="Varghese N."/>
            <person name="Submissions S."/>
        </authorList>
    </citation>
    <scope>NUCLEOTIDE SEQUENCE [LARGE SCALE GENOMIC DNA]</scope>
    <source>
        <strain evidence="5">DSM 12126</strain>
    </source>
</reference>
<dbReference type="EMBL" id="FWXT01000006">
    <property type="protein sequence ID" value="SMD08761.1"/>
    <property type="molecule type" value="Genomic_DNA"/>
</dbReference>
<comment type="similarity">
    <text evidence="1">Belongs to the 'GDSL' lipolytic enzyme family.</text>
</comment>
<evidence type="ECO:0000313" key="5">
    <source>
        <dbReference type="Proteomes" id="UP000192756"/>
    </source>
</evidence>
<evidence type="ECO:0000259" key="3">
    <source>
        <dbReference type="Pfam" id="PF13472"/>
    </source>
</evidence>
<name>A0A1W2EGB9_9SPHI</name>
<evidence type="ECO:0000313" key="4">
    <source>
        <dbReference type="EMBL" id="SMD08761.1"/>
    </source>
</evidence>
<dbReference type="Pfam" id="PF13472">
    <property type="entry name" value="Lipase_GDSL_2"/>
    <property type="match status" value="1"/>
</dbReference>
<dbReference type="OrthoDB" id="9807041at2"/>
<evidence type="ECO:0000256" key="1">
    <source>
        <dbReference type="ARBA" id="ARBA00008668"/>
    </source>
</evidence>
<dbReference type="Gene3D" id="3.40.50.1110">
    <property type="entry name" value="SGNH hydrolase"/>
    <property type="match status" value="1"/>
</dbReference>
<protein>
    <submittedName>
        <fullName evidence="4">Lysophospholipase L1</fullName>
    </submittedName>
</protein>
<gene>
    <name evidence="4" type="ORF">SAMN04488524_4800</name>
</gene>